<evidence type="ECO:0000313" key="3">
    <source>
        <dbReference type="Proteomes" id="UP000885680"/>
    </source>
</evidence>
<gene>
    <name evidence="2" type="ORF">ENH89_15840</name>
</gene>
<proteinExistence type="predicted"/>
<dbReference type="AlphaFoldDB" id="A0A9C9NH50"/>
<dbReference type="InterPro" id="IPR056906">
    <property type="entry name" value="ORF2/G2P_dom"/>
</dbReference>
<organism evidence="2 3">
    <name type="scientific">Aurantimonas coralicida</name>
    <dbReference type="NCBI Taxonomy" id="182270"/>
    <lineage>
        <taxon>Bacteria</taxon>
        <taxon>Pseudomonadati</taxon>
        <taxon>Pseudomonadota</taxon>
        <taxon>Alphaproteobacteria</taxon>
        <taxon>Hyphomicrobiales</taxon>
        <taxon>Aurantimonadaceae</taxon>
        <taxon>Aurantimonas</taxon>
    </lineage>
</organism>
<evidence type="ECO:0000259" key="1">
    <source>
        <dbReference type="Pfam" id="PF23343"/>
    </source>
</evidence>
<dbReference type="Proteomes" id="UP000885680">
    <property type="component" value="Unassembled WGS sequence"/>
</dbReference>
<sequence length="226" mass="26607">MLCSEWSLVKRESTHTTVVPLRCHCWTCPECHPIRTQRLIAEAKAGNPNIFITLTSRNPGYGYPHEAAQKLARAWRIIRAEFLREHGKHSLPFICVFEKTEDDWPHLHIIGRCKWIEQKWLSKRMDDLTGSPVADVRRAWGTSKVAYYITKYVAKDPHRFEGTKRYWRSQDYLTPGPDEDTAPRRRTGLWEVERCDWRVLAEVLALGVLWVRWGDNEARVMNWRPP</sequence>
<dbReference type="EMBL" id="DRGN01000226">
    <property type="protein sequence ID" value="HEU01763.1"/>
    <property type="molecule type" value="Genomic_DNA"/>
</dbReference>
<reference evidence="2" key="1">
    <citation type="journal article" date="2020" name="mSystems">
        <title>Genome- and Community-Level Interaction Insights into Carbon Utilization and Element Cycling Functions of Hydrothermarchaeota in Hydrothermal Sediment.</title>
        <authorList>
            <person name="Zhou Z."/>
            <person name="Liu Y."/>
            <person name="Xu W."/>
            <person name="Pan J."/>
            <person name="Luo Z.H."/>
            <person name="Li M."/>
        </authorList>
    </citation>
    <scope>NUCLEOTIDE SEQUENCE</scope>
    <source>
        <strain evidence="2">HyVt-347</strain>
    </source>
</reference>
<accession>A0A9C9NH50</accession>
<protein>
    <recommendedName>
        <fullName evidence="1">Replication-associated protein ORF2/G2P domain-containing protein</fullName>
    </recommendedName>
</protein>
<evidence type="ECO:0000313" key="2">
    <source>
        <dbReference type="EMBL" id="HEU01763.1"/>
    </source>
</evidence>
<name>A0A9C9NH50_9HYPH</name>
<feature type="domain" description="Replication-associated protein ORF2/G2P" evidence="1">
    <location>
        <begin position="49"/>
        <end position="156"/>
    </location>
</feature>
<dbReference type="Pfam" id="PF23343">
    <property type="entry name" value="REP_ORF2-G2P"/>
    <property type="match status" value="1"/>
</dbReference>
<comment type="caution">
    <text evidence="2">The sequence shown here is derived from an EMBL/GenBank/DDBJ whole genome shotgun (WGS) entry which is preliminary data.</text>
</comment>